<accession>A0A495V5Z2</accession>
<name>A0A495V5Z2_9GAMM</name>
<dbReference type="InterPro" id="IPR001610">
    <property type="entry name" value="PAC"/>
</dbReference>
<dbReference type="CDD" id="cd00130">
    <property type="entry name" value="PAS"/>
    <property type="match status" value="3"/>
</dbReference>
<dbReference type="EMBL" id="RBXL01000001">
    <property type="protein sequence ID" value="RKT44792.1"/>
    <property type="molecule type" value="Genomic_DNA"/>
</dbReference>
<dbReference type="PANTHER" id="PTHR44757:SF2">
    <property type="entry name" value="BIOFILM ARCHITECTURE MAINTENANCE PROTEIN MBAA"/>
    <property type="match status" value="1"/>
</dbReference>
<dbReference type="RefSeq" id="WP_120797179.1">
    <property type="nucleotide sequence ID" value="NZ_RBXL01000001.1"/>
</dbReference>
<feature type="domain" description="PAC" evidence="5">
    <location>
        <begin position="275"/>
        <end position="327"/>
    </location>
</feature>
<dbReference type="SMART" id="SM00065">
    <property type="entry name" value="GAF"/>
    <property type="match status" value="1"/>
</dbReference>
<dbReference type="InterPro" id="IPR013655">
    <property type="entry name" value="PAS_fold_3"/>
</dbReference>
<dbReference type="PROSITE" id="PS50883">
    <property type="entry name" value="EAL"/>
    <property type="match status" value="1"/>
</dbReference>
<feature type="domain" description="PAS" evidence="4">
    <location>
        <begin position="758"/>
        <end position="828"/>
    </location>
</feature>
<organism evidence="8 9">
    <name type="scientific">Thiocapsa rosea</name>
    <dbReference type="NCBI Taxonomy" id="69360"/>
    <lineage>
        <taxon>Bacteria</taxon>
        <taxon>Pseudomonadati</taxon>
        <taxon>Pseudomonadota</taxon>
        <taxon>Gammaproteobacteria</taxon>
        <taxon>Chromatiales</taxon>
        <taxon>Chromatiaceae</taxon>
        <taxon>Thiocapsa</taxon>
    </lineage>
</organism>
<evidence type="ECO:0000259" key="7">
    <source>
        <dbReference type="PROSITE" id="PS50887"/>
    </source>
</evidence>
<reference evidence="8 9" key="1">
    <citation type="submission" date="2018-10" db="EMBL/GenBank/DDBJ databases">
        <title>Genomic Encyclopedia of Archaeal and Bacterial Type Strains, Phase II (KMG-II): from individual species to whole genera.</title>
        <authorList>
            <person name="Goeker M."/>
        </authorList>
    </citation>
    <scope>NUCLEOTIDE SEQUENCE [LARGE SCALE GENOMIC DNA]</scope>
    <source>
        <strain evidence="8 9">DSM 235</strain>
    </source>
</reference>
<dbReference type="Gene3D" id="3.20.20.450">
    <property type="entry name" value="EAL domain"/>
    <property type="match status" value="1"/>
</dbReference>
<dbReference type="InterPro" id="IPR035919">
    <property type="entry name" value="EAL_sf"/>
</dbReference>
<gene>
    <name evidence="8" type="ORF">BDD21_2196</name>
</gene>
<dbReference type="InterPro" id="IPR000700">
    <property type="entry name" value="PAS-assoc_C"/>
</dbReference>
<dbReference type="Pfam" id="PF13426">
    <property type="entry name" value="PAS_9"/>
    <property type="match status" value="1"/>
</dbReference>
<dbReference type="SMART" id="SM00267">
    <property type="entry name" value="GGDEF"/>
    <property type="match status" value="1"/>
</dbReference>
<dbReference type="InterPro" id="IPR029787">
    <property type="entry name" value="Nucleotide_cyclase"/>
</dbReference>
<evidence type="ECO:0000313" key="8">
    <source>
        <dbReference type="EMBL" id="RKT44792.1"/>
    </source>
</evidence>
<comment type="caution">
    <text evidence="8">The sequence shown here is derived from an EMBL/GenBank/DDBJ whole genome shotgun (WGS) entry which is preliminary data.</text>
</comment>
<dbReference type="Pfam" id="PF01590">
    <property type="entry name" value="GAF"/>
    <property type="match status" value="1"/>
</dbReference>
<feature type="domain" description="GGDEF" evidence="7">
    <location>
        <begin position="915"/>
        <end position="1048"/>
    </location>
</feature>
<dbReference type="InterPro" id="IPR035965">
    <property type="entry name" value="PAS-like_dom_sf"/>
</dbReference>
<evidence type="ECO:0000259" key="4">
    <source>
        <dbReference type="PROSITE" id="PS50112"/>
    </source>
</evidence>
<dbReference type="NCBIfam" id="TIGR00229">
    <property type="entry name" value="sensory_box"/>
    <property type="match status" value="3"/>
</dbReference>
<evidence type="ECO:0000259" key="6">
    <source>
        <dbReference type="PROSITE" id="PS50883"/>
    </source>
</evidence>
<dbReference type="InterPro" id="IPR029016">
    <property type="entry name" value="GAF-like_dom_sf"/>
</dbReference>
<proteinExistence type="predicted"/>
<dbReference type="InterPro" id="IPR000160">
    <property type="entry name" value="GGDEF_dom"/>
</dbReference>
<dbReference type="Pfam" id="PF00563">
    <property type="entry name" value="EAL"/>
    <property type="match status" value="1"/>
</dbReference>
<evidence type="ECO:0000259" key="5">
    <source>
        <dbReference type="PROSITE" id="PS50113"/>
    </source>
</evidence>
<dbReference type="PROSITE" id="PS50887">
    <property type="entry name" value="GGDEF"/>
    <property type="match status" value="1"/>
</dbReference>
<dbReference type="Gene3D" id="3.30.450.40">
    <property type="match status" value="1"/>
</dbReference>
<protein>
    <recommendedName>
        <fullName evidence="1">cyclic-guanylate-specific phosphodiesterase</fullName>
        <ecNumber evidence="1">3.1.4.52</ecNumber>
    </recommendedName>
</protein>
<dbReference type="Gene3D" id="3.30.70.270">
    <property type="match status" value="1"/>
</dbReference>
<dbReference type="Proteomes" id="UP000274556">
    <property type="component" value="Unassembled WGS sequence"/>
</dbReference>
<dbReference type="InterPro" id="IPR043128">
    <property type="entry name" value="Rev_trsase/Diguanyl_cyclase"/>
</dbReference>
<dbReference type="SUPFAM" id="SSF55785">
    <property type="entry name" value="PYP-like sensor domain (PAS domain)"/>
    <property type="match status" value="5"/>
</dbReference>
<dbReference type="InterPro" id="IPR003018">
    <property type="entry name" value="GAF"/>
</dbReference>
<dbReference type="NCBIfam" id="TIGR00254">
    <property type="entry name" value="GGDEF"/>
    <property type="match status" value="1"/>
</dbReference>
<evidence type="ECO:0000256" key="1">
    <source>
        <dbReference type="ARBA" id="ARBA00012282"/>
    </source>
</evidence>
<sequence length="1340" mass="150279">MTTHKFGAAEMTDLRERARRILHDHSFDESIDAFEQGTLDFERLLEELHIYHAELYIQQQALNDSRQFTERALARFTRLYRELPFPVLLINAQGRVKEGNAAAQRMLPFDRRLFIHLAVEGQTRLLENAMLDALKTGRADCREIPLRGQGDNILTADLRLIRLPEMEGNEAEIICNLVDQTEQVAQREDLVAANRRLRIQEERYHIVADFAPDWAYWMGEDGRFRYVSPACARITGYPAAAFLKDADLLSRIIHPDDRQTYLTHLHGTQTTHRFKPLRFRIYTRTGELRWIEHLCVPVSGDGGRALGHRGSNLDVTDKVALETDLGMASEVIDASSTIAFHWAPEPGWPVIYASPNVRRWGYPFEQLLARRLTYLDLVHPQDCDRLVAAFETFAQEQRDVFRQTYRVCWADGSEHWVEEETRGVFGPDGTLVYFHGIVTDVTERELAERGLKRQLDLQVLVAQVSSRFIDATGDTLEPIVGWVLERIGTVFDVDRCYLFRLEDEYASVEMTHEWCAAGIEPFIQDFQGISLKRFPWWAEQLRTRTPVSIPDVSALPDEAARERAELERESVRSAVSVPMSSHGHVWGALGIETVRQLHDWNADEIRVLQVIGEVVAAALLRTASEVGLAASENLYRRVTAMMSDVAYSCVEHPGDGFRIDWMTDSVEALTGYALAEVLEMGCWRRLVIDEDVGIFNDKVAGLVPGTRADCELRLRRKDGAVRWLRATTECVAEDTDPTARRLYGGLLDVTEHKSRKAEIERLALVVEQSPSIVLITDIAGTIEYVNARFCESTGYRPQEVLGQPVDMLEPATLTANADSEIWSALQHGEVWTGEIQNRKKSGDSYWEYAHITPLRNEQGLITHYVKLAEDISDRKALSQQVSYLAQYDPLTGLPNRTSMRERVEQALIAARHSDRILALLSIDVDDLRSVNDSLGHPAGDELLRAVAERWQPLLRDEDTLARFSGDNFIALATGLRRADDAALLADRIRDALAQPIALGEQGVVVSCSIGIALYPEDASTAEELISHADTALHGAKMEGRGLHRFFTSALNDDLQEQFRLEQALRRAIDRDELLLHYQPRVDIVTGRIRGLEALVRWNHPELGLIPPDRFIPIAESSGLILFIGPIVVRLACEQIAAWRRAGISPVPMALNLSAAELYQDGLAERVSKTAAEVGIDPGLLEIEVTESAAMRSIDRAVEVLSQLHDHGFTLAIDDFGTGYASLSYLNRLPVQTLKIDRSFLAEIGRGGPGEPQAETIVKAIIGLGANLGLKVIAEGVETEAQRAFLIDHGCREGQGYLFCRPEPADHIEALLRRQVIEPGADPQESALTKPASLKSRARSS</sequence>
<feature type="domain" description="PAS" evidence="4">
    <location>
        <begin position="361"/>
        <end position="397"/>
    </location>
</feature>
<dbReference type="CDD" id="cd01949">
    <property type="entry name" value="GGDEF"/>
    <property type="match status" value="1"/>
</dbReference>
<dbReference type="OrthoDB" id="8553030at2"/>
<dbReference type="SMART" id="SM00086">
    <property type="entry name" value="PAC"/>
    <property type="match status" value="4"/>
</dbReference>
<dbReference type="SUPFAM" id="SSF55781">
    <property type="entry name" value="GAF domain-like"/>
    <property type="match status" value="1"/>
</dbReference>
<evidence type="ECO:0000256" key="3">
    <source>
        <dbReference type="SAM" id="MobiDB-lite"/>
    </source>
</evidence>
<dbReference type="GO" id="GO:0071111">
    <property type="term" value="F:cyclic-guanylate-specific phosphodiesterase activity"/>
    <property type="evidence" value="ECO:0007669"/>
    <property type="project" value="UniProtKB-EC"/>
</dbReference>
<evidence type="ECO:0000256" key="2">
    <source>
        <dbReference type="ARBA" id="ARBA00022636"/>
    </source>
</evidence>
<feature type="domain" description="PAC" evidence="5">
    <location>
        <begin position="398"/>
        <end position="453"/>
    </location>
</feature>
<dbReference type="PANTHER" id="PTHR44757">
    <property type="entry name" value="DIGUANYLATE CYCLASE DGCP"/>
    <property type="match status" value="1"/>
</dbReference>
<dbReference type="InterPro" id="IPR001633">
    <property type="entry name" value="EAL_dom"/>
</dbReference>
<dbReference type="PROSITE" id="PS50113">
    <property type="entry name" value="PAC"/>
    <property type="match status" value="4"/>
</dbReference>
<keyword evidence="9" id="KW-1185">Reference proteome</keyword>
<feature type="domain" description="PAC" evidence="5">
    <location>
        <begin position="708"/>
        <end position="761"/>
    </location>
</feature>
<dbReference type="EC" id="3.1.4.52" evidence="1"/>
<feature type="domain" description="EAL" evidence="6">
    <location>
        <begin position="1057"/>
        <end position="1315"/>
    </location>
</feature>
<dbReference type="SUPFAM" id="SSF141868">
    <property type="entry name" value="EAL domain-like"/>
    <property type="match status" value="1"/>
</dbReference>
<dbReference type="SMART" id="SM00091">
    <property type="entry name" value="PAS"/>
    <property type="match status" value="5"/>
</dbReference>
<evidence type="ECO:0000313" key="9">
    <source>
        <dbReference type="Proteomes" id="UP000274556"/>
    </source>
</evidence>
<dbReference type="InterPro" id="IPR052155">
    <property type="entry name" value="Biofilm_reg_signaling"/>
</dbReference>
<dbReference type="SUPFAM" id="SSF55073">
    <property type="entry name" value="Nucleotide cyclase"/>
    <property type="match status" value="1"/>
</dbReference>
<keyword evidence="2" id="KW-0973">c-di-GMP</keyword>
<feature type="domain" description="PAS" evidence="4">
    <location>
        <begin position="200"/>
        <end position="272"/>
    </location>
</feature>
<dbReference type="CDD" id="cd01948">
    <property type="entry name" value="EAL"/>
    <property type="match status" value="1"/>
</dbReference>
<feature type="domain" description="PAC" evidence="5">
    <location>
        <begin position="831"/>
        <end position="883"/>
    </location>
</feature>
<dbReference type="PROSITE" id="PS50112">
    <property type="entry name" value="PAS"/>
    <property type="match status" value="3"/>
</dbReference>
<dbReference type="Pfam" id="PF08447">
    <property type="entry name" value="PAS_3"/>
    <property type="match status" value="3"/>
</dbReference>
<dbReference type="Gene3D" id="3.30.450.20">
    <property type="entry name" value="PAS domain"/>
    <property type="match status" value="4"/>
</dbReference>
<dbReference type="InterPro" id="IPR000014">
    <property type="entry name" value="PAS"/>
</dbReference>
<dbReference type="FunFam" id="3.20.20.450:FF:000001">
    <property type="entry name" value="Cyclic di-GMP phosphodiesterase yahA"/>
    <property type="match status" value="1"/>
</dbReference>
<dbReference type="Pfam" id="PF00990">
    <property type="entry name" value="GGDEF"/>
    <property type="match status" value="1"/>
</dbReference>
<dbReference type="SMART" id="SM00052">
    <property type="entry name" value="EAL"/>
    <property type="match status" value="1"/>
</dbReference>
<feature type="region of interest" description="Disordered" evidence="3">
    <location>
        <begin position="1318"/>
        <end position="1340"/>
    </location>
</feature>